<protein>
    <submittedName>
        <fullName evidence="4">GNAT family N-acetyltransferase</fullName>
    </submittedName>
</protein>
<evidence type="ECO:0000256" key="1">
    <source>
        <dbReference type="ARBA" id="ARBA00022679"/>
    </source>
</evidence>
<dbReference type="AlphaFoldDB" id="A0A5B8USF9"/>
<dbReference type="CDD" id="cd04301">
    <property type="entry name" value="NAT_SF"/>
    <property type="match status" value="1"/>
</dbReference>
<dbReference type="RefSeq" id="WP_147030429.1">
    <property type="nucleotide sequence ID" value="NZ_CP042436.1"/>
</dbReference>
<dbReference type="InterPro" id="IPR000182">
    <property type="entry name" value="GNAT_dom"/>
</dbReference>
<dbReference type="OrthoDB" id="5319888at2"/>
<keyword evidence="2" id="KW-0012">Acyltransferase</keyword>
<evidence type="ECO:0000256" key="2">
    <source>
        <dbReference type="ARBA" id="ARBA00023315"/>
    </source>
</evidence>
<evidence type="ECO:0000313" key="4">
    <source>
        <dbReference type="EMBL" id="QEC61852.1"/>
    </source>
</evidence>
<dbReference type="InterPro" id="IPR016181">
    <property type="entry name" value="Acyl_CoA_acyltransferase"/>
</dbReference>
<dbReference type="InterPro" id="IPR050680">
    <property type="entry name" value="YpeA/RimI_acetyltransf"/>
</dbReference>
<dbReference type="Gene3D" id="3.40.630.30">
    <property type="match status" value="1"/>
</dbReference>
<evidence type="ECO:0000313" key="5">
    <source>
        <dbReference type="Proteomes" id="UP000321479"/>
    </source>
</evidence>
<evidence type="ECO:0000259" key="3">
    <source>
        <dbReference type="PROSITE" id="PS51186"/>
    </source>
</evidence>
<dbReference type="PANTHER" id="PTHR43420">
    <property type="entry name" value="ACETYLTRANSFERASE"/>
    <property type="match status" value="1"/>
</dbReference>
<keyword evidence="1 4" id="KW-0808">Transferase</keyword>
<reference evidence="4 5" key="1">
    <citation type="journal article" date="2017" name="Curr. Microbiol.">
        <title>Mucilaginibacter ginsenosidivorans sp. nov., Isolated from Soil of Ginseng Field.</title>
        <authorList>
            <person name="Kim M.M."/>
            <person name="Siddiqi M.Z."/>
            <person name="Im W.T."/>
        </authorList>
    </citation>
    <scope>NUCLEOTIDE SEQUENCE [LARGE SCALE GENOMIC DNA]</scope>
    <source>
        <strain evidence="4 5">Gsoil 3017</strain>
    </source>
</reference>
<name>A0A5B8USF9_9SPHI</name>
<dbReference type="KEGG" id="mgin:FRZ54_04380"/>
<feature type="domain" description="N-acetyltransferase" evidence="3">
    <location>
        <begin position="6"/>
        <end position="151"/>
    </location>
</feature>
<dbReference type="SUPFAM" id="SSF55729">
    <property type="entry name" value="Acyl-CoA N-acyltransferases (Nat)"/>
    <property type="match status" value="1"/>
</dbReference>
<gene>
    <name evidence="4" type="ORF">FRZ54_04380</name>
</gene>
<proteinExistence type="predicted"/>
<dbReference type="Proteomes" id="UP000321479">
    <property type="component" value="Chromosome"/>
</dbReference>
<dbReference type="PROSITE" id="PS51186">
    <property type="entry name" value="GNAT"/>
    <property type="match status" value="1"/>
</dbReference>
<dbReference type="EMBL" id="CP042436">
    <property type="protein sequence ID" value="QEC61852.1"/>
    <property type="molecule type" value="Genomic_DNA"/>
</dbReference>
<dbReference type="PANTHER" id="PTHR43420:SF12">
    <property type="entry name" value="N-ACETYLTRANSFERASE DOMAIN-CONTAINING PROTEIN"/>
    <property type="match status" value="1"/>
</dbReference>
<keyword evidence="5" id="KW-1185">Reference proteome</keyword>
<sequence>MRPDNIQLTSDPDDFAICAGMMAVSDPWETLGLGYDQCLKAFDGQFKEVFVLKNEAEIMGFVIMQTQGTFKGYIQTICIGAAYRGLGYGTKILEFCEGRILKYSPNIFICVSSFNKDAIRLYTKFGFELVGELKDFVRKGFTELLMRKTVGPIVDYKTGS</sequence>
<organism evidence="4 5">
    <name type="scientific">Mucilaginibacter ginsenosidivorans</name>
    <dbReference type="NCBI Taxonomy" id="398053"/>
    <lineage>
        <taxon>Bacteria</taxon>
        <taxon>Pseudomonadati</taxon>
        <taxon>Bacteroidota</taxon>
        <taxon>Sphingobacteriia</taxon>
        <taxon>Sphingobacteriales</taxon>
        <taxon>Sphingobacteriaceae</taxon>
        <taxon>Mucilaginibacter</taxon>
    </lineage>
</organism>
<dbReference type="GO" id="GO:0016747">
    <property type="term" value="F:acyltransferase activity, transferring groups other than amino-acyl groups"/>
    <property type="evidence" value="ECO:0007669"/>
    <property type="project" value="InterPro"/>
</dbReference>
<accession>A0A5B8USF9</accession>
<dbReference type="Pfam" id="PF00583">
    <property type="entry name" value="Acetyltransf_1"/>
    <property type="match status" value="1"/>
</dbReference>